<feature type="domain" description="IspG C-terminal" evidence="9">
    <location>
        <begin position="497"/>
        <end position="585"/>
    </location>
</feature>
<dbReference type="HAMAP" id="MF_00159">
    <property type="entry name" value="IspG"/>
    <property type="match status" value="1"/>
</dbReference>
<dbReference type="Gene3D" id="3.20.20.20">
    <property type="entry name" value="Dihydropteroate synthase-like"/>
    <property type="match status" value="1"/>
</dbReference>
<evidence type="ECO:0000259" key="9">
    <source>
        <dbReference type="Pfam" id="PF26540"/>
    </source>
</evidence>
<dbReference type="FunFam" id="3.30.413.10:FF:000006">
    <property type="entry name" value="4-hydroxy-3-methylbut-2-en-1-yl diphosphate synthase (flavodoxin)"/>
    <property type="match status" value="1"/>
</dbReference>
<keyword evidence="3" id="KW-0479">Metal-binding</keyword>
<dbReference type="PANTHER" id="PTHR30454:SF0">
    <property type="entry name" value="4-HYDROXY-3-METHYLBUT-2-EN-1-YL DIPHOSPHATE SYNTHASE (FERREDOXIN), CHLOROPLASTIC"/>
    <property type="match status" value="1"/>
</dbReference>
<dbReference type="InterPro" id="IPR017178">
    <property type="entry name" value="IspG_atypical"/>
</dbReference>
<dbReference type="GO" id="GO:0046429">
    <property type="term" value="F:4-hydroxy-3-methylbut-2-en-1-yl diphosphate synthase activity (ferredoxin)"/>
    <property type="evidence" value="ECO:0007669"/>
    <property type="project" value="InterPro"/>
</dbReference>
<evidence type="ECO:0000259" key="8">
    <source>
        <dbReference type="Pfam" id="PF04551"/>
    </source>
</evidence>
<dbReference type="GO" id="GO:0051539">
    <property type="term" value="F:4 iron, 4 sulfur cluster binding"/>
    <property type="evidence" value="ECO:0007669"/>
    <property type="project" value="UniProtKB-KW"/>
</dbReference>
<dbReference type="Pfam" id="PF26540">
    <property type="entry name" value="GcpE_C"/>
    <property type="match status" value="1"/>
</dbReference>
<evidence type="ECO:0000313" key="10">
    <source>
        <dbReference type="EMBL" id="DAE26973.1"/>
    </source>
</evidence>
<dbReference type="SUPFAM" id="SSF51717">
    <property type="entry name" value="Dihydropteroate synthetase-like"/>
    <property type="match status" value="1"/>
</dbReference>
<keyword evidence="4" id="KW-0560">Oxidoreductase</keyword>
<dbReference type="InterPro" id="IPR011005">
    <property type="entry name" value="Dihydropteroate_synth-like_sf"/>
</dbReference>
<dbReference type="GO" id="GO:0005506">
    <property type="term" value="F:iron ion binding"/>
    <property type="evidence" value="ECO:0007669"/>
    <property type="project" value="InterPro"/>
</dbReference>
<keyword evidence="6" id="KW-0411">Iron-sulfur</keyword>
<dbReference type="Gene3D" id="3.30.413.10">
    <property type="entry name" value="Sulfite Reductase Hemoprotein, domain 1"/>
    <property type="match status" value="1"/>
</dbReference>
<dbReference type="SUPFAM" id="SSF56014">
    <property type="entry name" value="Nitrite and sulphite reductase 4Fe-4S domain-like"/>
    <property type="match status" value="1"/>
</dbReference>
<dbReference type="EMBL" id="BK015825">
    <property type="protein sequence ID" value="DAE26973.1"/>
    <property type="molecule type" value="Genomic_DNA"/>
</dbReference>
<dbReference type="GO" id="GO:0019288">
    <property type="term" value="P:isopentenyl diphosphate biosynthetic process, methylerythritol 4-phosphate pathway"/>
    <property type="evidence" value="ECO:0007669"/>
    <property type="project" value="TreeGrafter"/>
</dbReference>
<dbReference type="PIRSF" id="PIRSF037336">
    <property type="entry name" value="IspG_like"/>
    <property type="match status" value="1"/>
</dbReference>
<organism evidence="10">
    <name type="scientific">virus sp. ctVE78</name>
    <dbReference type="NCBI Taxonomy" id="2826804"/>
    <lineage>
        <taxon>Viruses</taxon>
    </lineage>
</organism>
<keyword evidence="2" id="KW-0004">4Fe-4S</keyword>
<dbReference type="InterPro" id="IPR045854">
    <property type="entry name" value="NO2/SO3_Rdtase_4Fe4S_sf"/>
</dbReference>
<evidence type="ECO:0000256" key="5">
    <source>
        <dbReference type="ARBA" id="ARBA00023004"/>
    </source>
</evidence>
<dbReference type="InterPro" id="IPR058578">
    <property type="entry name" value="IspG_TIM"/>
</dbReference>
<protein>
    <submittedName>
        <fullName evidence="10">4-hydroxy-3-methylbut-2-en-1-yl diphosphate synthase</fullName>
    </submittedName>
</protein>
<feature type="domain" description="IspG TIM-barrel" evidence="8">
    <location>
        <begin position="23"/>
        <end position="288"/>
    </location>
</feature>
<comment type="cofactor">
    <cofactor evidence="1">
        <name>[4Fe-4S] cluster</name>
        <dbReference type="ChEBI" id="CHEBI:49883"/>
    </cofactor>
</comment>
<evidence type="ECO:0000256" key="2">
    <source>
        <dbReference type="ARBA" id="ARBA00022485"/>
    </source>
</evidence>
<dbReference type="InterPro" id="IPR058579">
    <property type="entry name" value="IspG_C"/>
</dbReference>
<proteinExistence type="inferred from homology"/>
<dbReference type="NCBIfam" id="TIGR00612">
    <property type="entry name" value="ispG_gcpE"/>
    <property type="match status" value="1"/>
</dbReference>
<dbReference type="Pfam" id="PF04551">
    <property type="entry name" value="GcpE"/>
    <property type="match status" value="1"/>
</dbReference>
<accession>A0A8S5R7I4</accession>
<evidence type="ECO:0000256" key="4">
    <source>
        <dbReference type="ARBA" id="ARBA00023002"/>
    </source>
</evidence>
<dbReference type="PANTHER" id="PTHR30454">
    <property type="entry name" value="4-HYDROXY-3-METHYLBUT-2-EN-1-YL DIPHOSPHATE SYNTHASE"/>
    <property type="match status" value="1"/>
</dbReference>
<dbReference type="GO" id="GO:0016114">
    <property type="term" value="P:terpenoid biosynthetic process"/>
    <property type="evidence" value="ECO:0007669"/>
    <property type="project" value="InterPro"/>
</dbReference>
<name>A0A8S5R7I4_9VIRU</name>
<sequence length="600" mass="65420">MSESQASSTGALPCRYRRRSSVVVHIGDTPLGTGYPVRVQSMATASTLDTEAAVAQAERIISAGAEYLRYTAQDKRVAMNLGAIHQALRTKGITTPLVADIHFNPTAADTALEHVEKVRINPGNYVDNKGNVEWNEEVYNAMHKQVCERFGAFVERAKELKRALRIGVNHGSLSERMVMLYGDTPEGMVQSCLEYLDVCREHDFHDIVISMKSSNTVVMTAAVRLLVERLDELGYPAYPLHLGVTEAGEGEDGRIKSAVGIGSLLADGIGDTIRVSLSEEPECEIPVARALVDYIAQRETITPPEGELPLWSEYRNLCHDARRNTSSIGSFIGGANLPIVVQTSSETLPNAQEQRPDAVLTKHGQLQLPNGTPIAGVSTFIVDCGHVTPETIDTLLDTPQTLILLESRGENPVAEWRWGFTQLRRASVKNPILLKRTYCTPDLDLFRLYAAADCGSILLDGWGNGLCLDNPHLSADEITKTAFSILQATRLRMSKTEFISCPGCGRTLYNLQNTIAEIKAATAHLKGLKIGIMGCIVNGPGEMADADYGYVGAAPGKIDLYKGQECIKKGVPQAQAVEHLINLIKEHGDWKDPEPAHATK</sequence>
<dbReference type="InterPro" id="IPR004588">
    <property type="entry name" value="IspG_bac-typ"/>
</dbReference>
<reference evidence="10" key="1">
    <citation type="journal article" date="2021" name="Proc. Natl. Acad. Sci. U.S.A.">
        <title>A Catalog of Tens of Thousands of Viruses from Human Metagenomes Reveals Hidden Associations with Chronic Diseases.</title>
        <authorList>
            <person name="Tisza M.J."/>
            <person name="Buck C.B."/>
        </authorList>
    </citation>
    <scope>NUCLEOTIDE SEQUENCE</scope>
    <source>
        <strain evidence="10">CtVE78</strain>
    </source>
</reference>
<keyword evidence="5" id="KW-0408">Iron</keyword>
<evidence type="ECO:0000256" key="6">
    <source>
        <dbReference type="ARBA" id="ARBA00023014"/>
    </source>
</evidence>
<keyword evidence="7" id="KW-0414">Isoprene biosynthesis</keyword>
<evidence type="ECO:0000256" key="7">
    <source>
        <dbReference type="ARBA" id="ARBA00023229"/>
    </source>
</evidence>
<evidence type="ECO:0000256" key="3">
    <source>
        <dbReference type="ARBA" id="ARBA00022723"/>
    </source>
</evidence>
<evidence type="ECO:0000256" key="1">
    <source>
        <dbReference type="ARBA" id="ARBA00001966"/>
    </source>
</evidence>